<accession>A0ACC2VIN8</accession>
<dbReference type="EMBL" id="JASBWR010000072">
    <property type="protein sequence ID" value="KAJ9098960.1"/>
    <property type="molecule type" value="Genomic_DNA"/>
</dbReference>
<gene>
    <name evidence="1" type="ORF">QFC19_006184</name>
</gene>
<organism evidence="1 2">
    <name type="scientific">Naganishia cerealis</name>
    <dbReference type="NCBI Taxonomy" id="610337"/>
    <lineage>
        <taxon>Eukaryota</taxon>
        <taxon>Fungi</taxon>
        <taxon>Dikarya</taxon>
        <taxon>Basidiomycota</taxon>
        <taxon>Agaricomycotina</taxon>
        <taxon>Tremellomycetes</taxon>
        <taxon>Filobasidiales</taxon>
        <taxon>Filobasidiaceae</taxon>
        <taxon>Naganishia</taxon>
    </lineage>
</organism>
<comment type="caution">
    <text evidence="1">The sequence shown here is derived from an EMBL/GenBank/DDBJ whole genome shotgun (WGS) entry which is preliminary data.</text>
</comment>
<evidence type="ECO:0000313" key="1">
    <source>
        <dbReference type="EMBL" id="KAJ9098960.1"/>
    </source>
</evidence>
<sequence>MAVVEEYTADSDDEGSVLPEPLRAESCSSSQDAPAKHQDTIDANIKGLSIHELLENLRVPHEFQKAELVAQLPDEQIHATRCRILSALKEIANRFNKDSSDYQSPDGHHMSQKEGLDNKAYAAITRLRAMPSVPDDALIIPDMTSVVNGKNGVSTYVLISALIVSRIDILTSIKQPTNIAHDILVDLKSIFSSNPHPEVSLDSGRRLIRPIGGDAGRSDMFEDQHWKAEWGVWNSLRWCVEVIPLFQLLRFLYPDGQGKEEEVAKNVEQAVERGIINGWAYSKSGKEGVESMTFIPSLLNPLIIPPAPYIIPLQLANLQALHTLLATIETTGRAARWRGEILNGVGRLMIALSERGVTASETDQRRLVNSDGLKSLGSQGESKKWIDVDGEERQGKSCLV</sequence>
<evidence type="ECO:0000313" key="2">
    <source>
        <dbReference type="Proteomes" id="UP001241377"/>
    </source>
</evidence>
<reference evidence="1" key="1">
    <citation type="submission" date="2023-04" db="EMBL/GenBank/DDBJ databases">
        <title>Draft Genome sequencing of Naganishia species isolated from polar environments using Oxford Nanopore Technology.</title>
        <authorList>
            <person name="Leo P."/>
            <person name="Venkateswaran K."/>
        </authorList>
    </citation>
    <scope>NUCLEOTIDE SEQUENCE</scope>
    <source>
        <strain evidence="1">MNA-CCFEE 5261</strain>
    </source>
</reference>
<dbReference type="Proteomes" id="UP001241377">
    <property type="component" value="Unassembled WGS sequence"/>
</dbReference>
<keyword evidence="2" id="KW-1185">Reference proteome</keyword>
<proteinExistence type="predicted"/>
<protein>
    <submittedName>
        <fullName evidence="1">Uncharacterized protein</fullName>
    </submittedName>
</protein>
<name>A0ACC2VIN8_9TREE</name>